<reference evidence="5 6" key="1">
    <citation type="submission" date="2022-10" db="EMBL/GenBank/DDBJ databases">
        <title>Identification of biosynthetic pathway for the production of the potent trypsin inhibitor radiosumin.</title>
        <authorList>
            <person name="Fewer D.P."/>
            <person name="Delbaje E."/>
            <person name="Ouyang X."/>
            <person name="Agostino P.D."/>
            <person name="Wahlsten M."/>
            <person name="Jokela J."/>
            <person name="Permi P."/>
            <person name="Haapaniemi E."/>
            <person name="Koistinen H."/>
        </authorList>
    </citation>
    <scope>NUCLEOTIDE SEQUENCE [LARGE SCALE GENOMIC DNA]</scope>
    <source>
        <strain evidence="5 6">NIES-515</strain>
    </source>
</reference>
<name>A0ABT3AS18_9CYAN</name>
<keyword evidence="6" id="KW-1185">Reference proteome</keyword>
<gene>
    <name evidence="5" type="ORF">OGM63_00025</name>
</gene>
<dbReference type="PRINTS" id="PR01011">
    <property type="entry name" value="GLUTPROXDASE"/>
</dbReference>
<dbReference type="InterPro" id="IPR036249">
    <property type="entry name" value="Thioredoxin-like_sf"/>
</dbReference>
<dbReference type="Gene3D" id="3.40.30.10">
    <property type="entry name" value="Glutaredoxin"/>
    <property type="match status" value="1"/>
</dbReference>
<dbReference type="GO" id="GO:0004601">
    <property type="term" value="F:peroxidase activity"/>
    <property type="evidence" value="ECO:0007669"/>
    <property type="project" value="UniProtKB-KW"/>
</dbReference>
<organism evidence="5 6">
    <name type="scientific">Plectonema radiosum NIES-515</name>
    <dbReference type="NCBI Taxonomy" id="2986073"/>
    <lineage>
        <taxon>Bacteria</taxon>
        <taxon>Bacillati</taxon>
        <taxon>Cyanobacteriota</taxon>
        <taxon>Cyanophyceae</taxon>
        <taxon>Oscillatoriophycideae</taxon>
        <taxon>Oscillatoriales</taxon>
        <taxon>Microcoleaceae</taxon>
        <taxon>Plectonema</taxon>
    </lineage>
</organism>
<dbReference type="Pfam" id="PF00255">
    <property type="entry name" value="GSHPx"/>
    <property type="match status" value="1"/>
</dbReference>
<evidence type="ECO:0000256" key="2">
    <source>
        <dbReference type="ARBA" id="ARBA00022559"/>
    </source>
</evidence>
<sequence>MSSTIYDITVKTINGEDKQLNEYAGQILLIVNVASQCGYTPQYEGLEKLNQMYRDAGLRILAFPCNDFGEQEPGSNEEIVQFCTSNYGVTFELFDKVHAKGSQQHPLYARLTNAVEPTGPISWNFEKFLVNKQGEVVARFKSSVKPYSPDLIATLEAELAKE</sequence>
<evidence type="ECO:0000256" key="4">
    <source>
        <dbReference type="RuleBase" id="RU000499"/>
    </source>
</evidence>
<dbReference type="SUPFAM" id="SSF52833">
    <property type="entry name" value="Thioredoxin-like"/>
    <property type="match status" value="1"/>
</dbReference>
<protein>
    <recommendedName>
        <fullName evidence="4">Glutathione peroxidase</fullName>
    </recommendedName>
</protein>
<proteinExistence type="inferred from homology"/>
<dbReference type="InterPro" id="IPR000889">
    <property type="entry name" value="Glutathione_peroxidase"/>
</dbReference>
<dbReference type="RefSeq" id="WP_263743444.1">
    <property type="nucleotide sequence ID" value="NZ_JAOWRF010000001.1"/>
</dbReference>
<dbReference type="PANTHER" id="PTHR11592:SF78">
    <property type="entry name" value="GLUTATHIONE PEROXIDASE"/>
    <property type="match status" value="1"/>
</dbReference>
<dbReference type="PIRSF" id="PIRSF000303">
    <property type="entry name" value="Glutathion_perox"/>
    <property type="match status" value="1"/>
</dbReference>
<accession>A0ABT3AS18</accession>
<comment type="similarity">
    <text evidence="1 4">Belongs to the glutathione peroxidase family.</text>
</comment>
<dbReference type="Proteomes" id="UP001526143">
    <property type="component" value="Unassembled WGS sequence"/>
</dbReference>
<evidence type="ECO:0000256" key="1">
    <source>
        <dbReference type="ARBA" id="ARBA00006926"/>
    </source>
</evidence>
<comment type="caution">
    <text evidence="5">The sequence shown here is derived from an EMBL/GenBank/DDBJ whole genome shotgun (WGS) entry which is preliminary data.</text>
</comment>
<dbReference type="CDD" id="cd00340">
    <property type="entry name" value="GSH_Peroxidase"/>
    <property type="match status" value="1"/>
</dbReference>
<keyword evidence="3 4" id="KW-0560">Oxidoreductase</keyword>
<dbReference type="EMBL" id="JAOWRF010000001">
    <property type="protein sequence ID" value="MCV3211926.1"/>
    <property type="molecule type" value="Genomic_DNA"/>
</dbReference>
<keyword evidence="2 4" id="KW-0575">Peroxidase</keyword>
<dbReference type="PROSITE" id="PS51355">
    <property type="entry name" value="GLUTATHIONE_PEROXID_3"/>
    <property type="match status" value="1"/>
</dbReference>
<evidence type="ECO:0000256" key="3">
    <source>
        <dbReference type="ARBA" id="ARBA00023002"/>
    </source>
</evidence>
<dbReference type="PANTHER" id="PTHR11592">
    <property type="entry name" value="GLUTATHIONE PEROXIDASE"/>
    <property type="match status" value="1"/>
</dbReference>
<evidence type="ECO:0000313" key="6">
    <source>
        <dbReference type="Proteomes" id="UP001526143"/>
    </source>
</evidence>
<dbReference type="InterPro" id="IPR029759">
    <property type="entry name" value="GPX_AS"/>
</dbReference>
<dbReference type="PROSITE" id="PS00460">
    <property type="entry name" value="GLUTATHIONE_PEROXID_1"/>
    <property type="match status" value="1"/>
</dbReference>
<evidence type="ECO:0000313" key="5">
    <source>
        <dbReference type="EMBL" id="MCV3211926.1"/>
    </source>
</evidence>